<evidence type="ECO:0000313" key="1">
    <source>
        <dbReference type="EMBL" id="KAK8535483.1"/>
    </source>
</evidence>
<evidence type="ECO:0000313" key="2">
    <source>
        <dbReference type="Proteomes" id="UP001472677"/>
    </source>
</evidence>
<sequence length="91" mass="10020">MFSAYKLHEITECSSCETCCNSCKNSVLQRKGSHNVLCNAFAQVATEIPYTIAQAAIYNVVVVVDLVGNVGFTVQRLAEQVRDRRNSGSVY</sequence>
<gene>
    <name evidence="1" type="ORF">V6N12_057000</name>
</gene>
<name>A0ABR2DCP9_9ROSI</name>
<dbReference type="Proteomes" id="UP001472677">
    <property type="component" value="Unassembled WGS sequence"/>
</dbReference>
<reference evidence="1 2" key="1">
    <citation type="journal article" date="2024" name="G3 (Bethesda)">
        <title>Genome assembly of Hibiscus sabdariffa L. provides insights into metabolisms of medicinal natural products.</title>
        <authorList>
            <person name="Kim T."/>
        </authorList>
    </citation>
    <scope>NUCLEOTIDE SEQUENCE [LARGE SCALE GENOMIC DNA]</scope>
    <source>
        <strain evidence="1">TK-2024</strain>
        <tissue evidence="1">Old leaves</tissue>
    </source>
</reference>
<accession>A0ABR2DCP9</accession>
<protein>
    <submittedName>
        <fullName evidence="1">Uncharacterized protein</fullName>
    </submittedName>
</protein>
<organism evidence="1 2">
    <name type="scientific">Hibiscus sabdariffa</name>
    <name type="common">roselle</name>
    <dbReference type="NCBI Taxonomy" id="183260"/>
    <lineage>
        <taxon>Eukaryota</taxon>
        <taxon>Viridiplantae</taxon>
        <taxon>Streptophyta</taxon>
        <taxon>Embryophyta</taxon>
        <taxon>Tracheophyta</taxon>
        <taxon>Spermatophyta</taxon>
        <taxon>Magnoliopsida</taxon>
        <taxon>eudicotyledons</taxon>
        <taxon>Gunneridae</taxon>
        <taxon>Pentapetalae</taxon>
        <taxon>rosids</taxon>
        <taxon>malvids</taxon>
        <taxon>Malvales</taxon>
        <taxon>Malvaceae</taxon>
        <taxon>Malvoideae</taxon>
        <taxon>Hibiscus</taxon>
    </lineage>
</organism>
<dbReference type="EMBL" id="JBBPBM010000030">
    <property type="protein sequence ID" value="KAK8535483.1"/>
    <property type="molecule type" value="Genomic_DNA"/>
</dbReference>
<proteinExistence type="predicted"/>
<comment type="caution">
    <text evidence="1">The sequence shown here is derived from an EMBL/GenBank/DDBJ whole genome shotgun (WGS) entry which is preliminary data.</text>
</comment>
<keyword evidence="2" id="KW-1185">Reference proteome</keyword>